<proteinExistence type="predicted"/>
<gene>
    <name evidence="1" type="ORF">YS_M60-F11.137</name>
</gene>
<organism evidence="1">
    <name type="scientific">Chloracidobacterium thermophilum</name>
    <dbReference type="NCBI Taxonomy" id="458033"/>
    <lineage>
        <taxon>Bacteria</taxon>
        <taxon>Pseudomonadati</taxon>
        <taxon>Acidobacteriota</taxon>
        <taxon>Terriglobia</taxon>
        <taxon>Terriglobales</taxon>
        <taxon>Acidobacteriaceae</taxon>
        <taxon>Chloracidobacterium</taxon>
    </lineage>
</organism>
<sequence length="40" mass="4496">MENVEKNCKYMKTNGLCLNLAVEKAVEKKPFPVEPVENSA</sequence>
<evidence type="ECO:0000313" key="1">
    <source>
        <dbReference type="EMBL" id="ABV27357.1"/>
    </source>
</evidence>
<reference evidence="1" key="1">
    <citation type="journal article" date="2007" name="Science">
        <title>Candidatus Chloracidobacterium thermophilum: an aerobic phototrophic Acidobacterium.</title>
        <authorList>
            <person name="Bryant D.A."/>
            <person name="Costas A.M."/>
            <person name="Maresca J.A."/>
            <person name="Chew A.G."/>
            <person name="Klatt C.G."/>
            <person name="Bateson M.M."/>
            <person name="Tallon L.J."/>
            <person name="Hostetler J."/>
            <person name="Nelson W.C."/>
            <person name="Heidelberg J.F."/>
            <person name="Ward D.M."/>
        </authorList>
    </citation>
    <scope>NUCLEOTIDE SEQUENCE</scope>
</reference>
<name>A8DJP4_9BACT</name>
<dbReference type="AlphaFoldDB" id="A8DJP4"/>
<protein>
    <submittedName>
        <fullName evidence="1">Uncharacterized protein</fullName>
    </submittedName>
</protein>
<dbReference type="EMBL" id="EF531339">
    <property type="protein sequence ID" value="ABV27357.1"/>
    <property type="molecule type" value="Genomic_DNA"/>
</dbReference>
<accession>A8DJP4</accession>